<evidence type="ECO:0000313" key="15">
    <source>
        <dbReference type="EMBL" id="TWW76052.1"/>
    </source>
</evidence>
<keyword evidence="12" id="KW-0175">Coiled coil</keyword>
<evidence type="ECO:0000256" key="4">
    <source>
        <dbReference type="ARBA" id="ARBA00016213"/>
    </source>
</evidence>
<comment type="function">
    <text evidence="10">Neurotensin may play an endocrine or paracrine role in the regulation of fat metabolism. It causes contraction of smooth muscle.</text>
</comment>
<evidence type="ECO:0000256" key="2">
    <source>
        <dbReference type="ARBA" id="ARBA00004613"/>
    </source>
</evidence>
<dbReference type="GO" id="GO:0005576">
    <property type="term" value="C:extracellular region"/>
    <property type="evidence" value="ECO:0007669"/>
    <property type="project" value="UniProtKB-SubCell"/>
</dbReference>
<gene>
    <name evidence="15" type="ORF">D4764_13G0007140</name>
</gene>
<evidence type="ECO:0000256" key="9">
    <source>
        <dbReference type="ARBA" id="ARBA00023329"/>
    </source>
</evidence>
<keyword evidence="16" id="KW-1185">Reference proteome</keyword>
<sequence length="221" mass="24793">MQAQRVCLLLLCSTCVLCTGASRDQRALEEDLLTGLLAAQVRQSAPYWPTRLVVLCRILSNLRQDASSSEEVMEEVEEVMEEVNNMQNLQQLCGALRGRGERQLLQESLESLEENADSPLKRKSPYILRRQTGRSGKSRRPYILKRIRKGKSSPEADARGPIPAVLTLSWSLLLRVLQPSIIRTTLPPQTQHNKHKQPVLEKASSLGKDAPQSPEEPAQHL</sequence>
<comment type="similarity">
    <text evidence="3">Belongs to the neurotensin family.</text>
</comment>
<comment type="caution">
    <text evidence="15">The sequence shown here is derived from an EMBL/GenBank/DDBJ whole genome shotgun (WGS) entry which is preliminary data.</text>
</comment>
<name>A0A5C6P8L9_9TELE</name>
<proteinExistence type="inferred from homology"/>
<evidence type="ECO:0000256" key="14">
    <source>
        <dbReference type="SAM" id="SignalP"/>
    </source>
</evidence>
<feature type="region of interest" description="Disordered" evidence="13">
    <location>
        <begin position="112"/>
        <end position="141"/>
    </location>
</feature>
<evidence type="ECO:0000256" key="5">
    <source>
        <dbReference type="ARBA" id="ARBA00022525"/>
    </source>
</evidence>
<feature type="region of interest" description="Disordered" evidence="13">
    <location>
        <begin position="187"/>
        <end position="221"/>
    </location>
</feature>
<evidence type="ECO:0000256" key="13">
    <source>
        <dbReference type="SAM" id="MobiDB-lite"/>
    </source>
</evidence>
<reference evidence="15 16" key="1">
    <citation type="submission" date="2019-04" db="EMBL/GenBank/DDBJ databases">
        <title>Chromosome genome assembly for Takifugu flavidus.</title>
        <authorList>
            <person name="Xiao S."/>
        </authorList>
    </citation>
    <scope>NUCLEOTIDE SEQUENCE [LARGE SCALE GENOMIC DNA]</scope>
    <source>
        <strain evidence="15">HTHZ2018</strain>
        <tissue evidence="15">Muscle</tissue>
    </source>
</reference>
<keyword evidence="9" id="KW-0968">Cytoplasmic vesicle</keyword>
<dbReference type="PANTHER" id="PTHR15356:SF0">
    <property type="entry name" value="NEUROTENSIN_NEUROMEDIN N"/>
    <property type="match status" value="1"/>
</dbReference>
<dbReference type="GO" id="GO:0030133">
    <property type="term" value="C:transport vesicle"/>
    <property type="evidence" value="ECO:0007669"/>
    <property type="project" value="UniProtKB-SubCell"/>
</dbReference>
<accession>A0A5C6P8L9</accession>
<feature type="chain" id="PRO_5022845699" description="Neurotensin/neuromedin N" evidence="14">
    <location>
        <begin position="22"/>
        <end position="221"/>
    </location>
</feature>
<evidence type="ECO:0000256" key="12">
    <source>
        <dbReference type="SAM" id="Coils"/>
    </source>
</evidence>
<evidence type="ECO:0000256" key="1">
    <source>
        <dbReference type="ARBA" id="ARBA00004398"/>
    </source>
</evidence>
<evidence type="ECO:0000256" key="7">
    <source>
        <dbReference type="ARBA" id="ARBA00022729"/>
    </source>
</evidence>
<comment type="subcellular location">
    <subcellularLocation>
        <location evidence="1">Cytoplasmic vesicle</location>
        <location evidence="1">Secretory vesicle</location>
    </subcellularLocation>
    <subcellularLocation>
        <location evidence="2">Secreted</location>
    </subcellularLocation>
</comment>
<dbReference type="PANTHER" id="PTHR15356">
    <property type="entry name" value="NEUROTENSIN/NEUROMEDIN N"/>
    <property type="match status" value="1"/>
</dbReference>
<evidence type="ECO:0000256" key="3">
    <source>
        <dbReference type="ARBA" id="ARBA00009827"/>
    </source>
</evidence>
<dbReference type="GO" id="GO:0005184">
    <property type="term" value="F:neuropeptide hormone activity"/>
    <property type="evidence" value="ECO:0007669"/>
    <property type="project" value="InterPro"/>
</dbReference>
<feature type="coiled-coil region" evidence="12">
    <location>
        <begin position="59"/>
        <end position="89"/>
    </location>
</feature>
<dbReference type="Pfam" id="PF07421">
    <property type="entry name" value="Pro-NT_NN"/>
    <property type="match status" value="1"/>
</dbReference>
<organism evidence="15 16">
    <name type="scientific">Takifugu flavidus</name>
    <name type="common">sansaifugu</name>
    <dbReference type="NCBI Taxonomy" id="433684"/>
    <lineage>
        <taxon>Eukaryota</taxon>
        <taxon>Metazoa</taxon>
        <taxon>Chordata</taxon>
        <taxon>Craniata</taxon>
        <taxon>Vertebrata</taxon>
        <taxon>Euteleostomi</taxon>
        <taxon>Actinopterygii</taxon>
        <taxon>Neopterygii</taxon>
        <taxon>Teleostei</taxon>
        <taxon>Neoteleostei</taxon>
        <taxon>Acanthomorphata</taxon>
        <taxon>Eupercaria</taxon>
        <taxon>Tetraodontiformes</taxon>
        <taxon>Tetradontoidea</taxon>
        <taxon>Tetraodontidae</taxon>
        <taxon>Takifugu</taxon>
    </lineage>
</organism>
<dbReference type="Proteomes" id="UP000324091">
    <property type="component" value="Chromosome 13"/>
</dbReference>
<keyword evidence="6" id="KW-0165">Cleavage on pair of basic residues</keyword>
<keyword evidence="7 14" id="KW-0732">Signal</keyword>
<keyword evidence="5" id="KW-0964">Secreted</keyword>
<evidence type="ECO:0000256" key="8">
    <source>
        <dbReference type="ARBA" id="ARBA00022858"/>
    </source>
</evidence>
<evidence type="ECO:0000256" key="10">
    <source>
        <dbReference type="ARBA" id="ARBA00025449"/>
    </source>
</evidence>
<dbReference type="InterPro" id="IPR008055">
    <property type="entry name" value="NeurotensiN"/>
</dbReference>
<protein>
    <recommendedName>
        <fullName evidence="4">Neurotensin/neuromedin N</fullName>
    </recommendedName>
</protein>
<evidence type="ECO:0000313" key="16">
    <source>
        <dbReference type="Proteomes" id="UP000324091"/>
    </source>
</evidence>
<feature type="signal peptide" evidence="14">
    <location>
        <begin position="1"/>
        <end position="21"/>
    </location>
</feature>
<evidence type="ECO:0000256" key="11">
    <source>
        <dbReference type="ARBA" id="ARBA00046937"/>
    </source>
</evidence>
<dbReference type="GO" id="GO:0097746">
    <property type="term" value="P:blood vessel diameter maintenance"/>
    <property type="evidence" value="ECO:0007669"/>
    <property type="project" value="UniProtKB-KW"/>
</dbReference>
<dbReference type="AlphaFoldDB" id="A0A5C6P8L9"/>
<evidence type="ECO:0000256" key="6">
    <source>
        <dbReference type="ARBA" id="ARBA00022685"/>
    </source>
</evidence>
<dbReference type="EMBL" id="RHFK02000005">
    <property type="protein sequence ID" value="TWW76052.1"/>
    <property type="molecule type" value="Genomic_DNA"/>
</dbReference>
<comment type="subunit">
    <text evidence="11">Interacts with NTSR1. Interacts with SORT1. Interacts with SORL1.</text>
</comment>
<keyword evidence="8" id="KW-0838">Vasoactive</keyword>